<name>A0A7J7WR10_RHIFE</name>
<feature type="compositionally biased region" description="Polar residues" evidence="1">
    <location>
        <begin position="145"/>
        <end position="154"/>
    </location>
</feature>
<organism evidence="3 4">
    <name type="scientific">Rhinolophus ferrumequinum</name>
    <name type="common">Greater horseshoe bat</name>
    <dbReference type="NCBI Taxonomy" id="59479"/>
    <lineage>
        <taxon>Eukaryota</taxon>
        <taxon>Metazoa</taxon>
        <taxon>Chordata</taxon>
        <taxon>Craniata</taxon>
        <taxon>Vertebrata</taxon>
        <taxon>Euteleostomi</taxon>
        <taxon>Mammalia</taxon>
        <taxon>Eutheria</taxon>
        <taxon>Laurasiatheria</taxon>
        <taxon>Chiroptera</taxon>
        <taxon>Yinpterochiroptera</taxon>
        <taxon>Rhinolophoidea</taxon>
        <taxon>Rhinolophidae</taxon>
        <taxon>Rhinolophinae</taxon>
        <taxon>Rhinolophus</taxon>
    </lineage>
</organism>
<evidence type="ECO:0000256" key="2">
    <source>
        <dbReference type="SAM" id="Phobius"/>
    </source>
</evidence>
<evidence type="ECO:0000256" key="1">
    <source>
        <dbReference type="SAM" id="MobiDB-lite"/>
    </source>
</evidence>
<feature type="transmembrane region" description="Helical" evidence="2">
    <location>
        <begin position="61"/>
        <end position="84"/>
    </location>
</feature>
<keyword evidence="2" id="KW-0812">Transmembrane</keyword>
<reference evidence="3 4" key="1">
    <citation type="journal article" date="2020" name="Nature">
        <title>Six reference-quality genomes reveal evolution of bat adaptations.</title>
        <authorList>
            <person name="Jebb D."/>
            <person name="Huang Z."/>
            <person name="Pippel M."/>
            <person name="Hughes G.M."/>
            <person name="Lavrichenko K."/>
            <person name="Devanna P."/>
            <person name="Winkler S."/>
            <person name="Jermiin L.S."/>
            <person name="Skirmuntt E.C."/>
            <person name="Katzourakis A."/>
            <person name="Burkitt-Gray L."/>
            <person name="Ray D.A."/>
            <person name="Sullivan K.A.M."/>
            <person name="Roscito J.G."/>
            <person name="Kirilenko B.M."/>
            <person name="Davalos L.M."/>
            <person name="Corthals A.P."/>
            <person name="Power M.L."/>
            <person name="Jones G."/>
            <person name="Ransome R.D."/>
            <person name="Dechmann D.K.N."/>
            <person name="Locatelli A.G."/>
            <person name="Puechmaille S.J."/>
            <person name="Fedrigo O."/>
            <person name="Jarvis E.D."/>
            <person name="Hiller M."/>
            <person name="Vernes S.C."/>
            <person name="Myers E.W."/>
            <person name="Teeling E.C."/>
        </authorList>
    </citation>
    <scope>NUCLEOTIDE SEQUENCE [LARGE SCALE GENOMIC DNA]</scope>
    <source>
        <strain evidence="3">MRhiFer1</strain>
        <tissue evidence="3">Lung</tissue>
    </source>
</reference>
<dbReference type="EMBL" id="JACAGC010000010">
    <property type="protein sequence ID" value="KAF6339791.1"/>
    <property type="molecule type" value="Genomic_DNA"/>
</dbReference>
<gene>
    <name evidence="3" type="ORF">mRhiFer1_008063</name>
</gene>
<evidence type="ECO:0000313" key="3">
    <source>
        <dbReference type="EMBL" id="KAF6339791.1"/>
    </source>
</evidence>
<comment type="caution">
    <text evidence="3">The sequence shown here is derived from an EMBL/GenBank/DDBJ whole genome shotgun (WGS) entry which is preliminary data.</text>
</comment>
<protein>
    <submittedName>
        <fullName evidence="3">Uncharacterized protein</fullName>
    </submittedName>
</protein>
<sequence>MIFLTDVCLHSWPLCSHFVPEVPSSGSPHTHTAPLHPGLRVLEGVNSPRLRATWKHRCQRVILCLLCLHPLSVPFFCGFLNTILQSLGGSRQAVRDVPQQEAGLCPKKAHSGAVPSLPTWNHLDGALAEKSLHMSFPIKRRKSAYRTNPRSKGLSTELLGAL</sequence>
<keyword evidence="2" id="KW-0472">Membrane</keyword>
<dbReference type="AlphaFoldDB" id="A0A7J7WR10"/>
<accession>A0A7J7WR10</accession>
<proteinExistence type="predicted"/>
<feature type="region of interest" description="Disordered" evidence="1">
    <location>
        <begin position="143"/>
        <end position="162"/>
    </location>
</feature>
<keyword evidence="2" id="KW-1133">Transmembrane helix</keyword>
<evidence type="ECO:0000313" key="4">
    <source>
        <dbReference type="Proteomes" id="UP000585614"/>
    </source>
</evidence>
<dbReference type="Proteomes" id="UP000585614">
    <property type="component" value="Unassembled WGS sequence"/>
</dbReference>